<dbReference type="EMBL" id="LAZR01055907">
    <property type="protein sequence ID" value="KKK75353.1"/>
    <property type="molecule type" value="Genomic_DNA"/>
</dbReference>
<organism evidence="1">
    <name type="scientific">marine sediment metagenome</name>
    <dbReference type="NCBI Taxonomy" id="412755"/>
    <lineage>
        <taxon>unclassified sequences</taxon>
        <taxon>metagenomes</taxon>
        <taxon>ecological metagenomes</taxon>
    </lineage>
</organism>
<dbReference type="AlphaFoldDB" id="A0A0F8Y258"/>
<evidence type="ECO:0000313" key="1">
    <source>
        <dbReference type="EMBL" id="KKK75353.1"/>
    </source>
</evidence>
<gene>
    <name evidence="1" type="ORF">LCGC14_2874560</name>
</gene>
<feature type="non-terminal residue" evidence="1">
    <location>
        <position position="391"/>
    </location>
</feature>
<sequence>LLGVLLVHQHRVLGFNGPAVEVERLNRLLVNLVVHHQVLNHRHEPGRGGHLQDIAVLGPGAGSVQIKALAHPGLTEQLEHLVAHIHVVEVEQPPVEQFQHLPALLLASAGESIGGGSIVEHVIEVGLLKIFYGLLLIGAYNLLDFARRHHNLKVLDDFADGFLPAIVPVVDGGTGIGSLTDHGILLGSGTSAITPLGVASNGQIPIGSAGADPVLAAITGTTDHISIANGAGSITVDLDTNTKTLLGSFNGMFLEKIDFTISKVGETIIGSLEQDSGGDLIQRFSDGYTTLDCTPALTINLTAYVGTNAVPKEVYVYILQSAKTVMAASNSDWPATEHAKIAKLVLKSAVTTGTDGGAYKNQNWNDYASGPTNIGHLLHVAHRLRHEPAQH</sequence>
<reference evidence="1" key="1">
    <citation type="journal article" date="2015" name="Nature">
        <title>Complex archaea that bridge the gap between prokaryotes and eukaryotes.</title>
        <authorList>
            <person name="Spang A."/>
            <person name="Saw J.H."/>
            <person name="Jorgensen S.L."/>
            <person name="Zaremba-Niedzwiedzka K."/>
            <person name="Martijn J."/>
            <person name="Lind A.E."/>
            <person name="van Eijk R."/>
            <person name="Schleper C."/>
            <person name="Guy L."/>
            <person name="Ettema T.J."/>
        </authorList>
    </citation>
    <scope>NUCLEOTIDE SEQUENCE</scope>
</reference>
<protein>
    <submittedName>
        <fullName evidence="1">Uncharacterized protein</fullName>
    </submittedName>
</protein>
<proteinExistence type="predicted"/>
<comment type="caution">
    <text evidence="1">The sequence shown here is derived from an EMBL/GenBank/DDBJ whole genome shotgun (WGS) entry which is preliminary data.</text>
</comment>
<accession>A0A0F8Y258</accession>
<name>A0A0F8Y258_9ZZZZ</name>
<feature type="non-terminal residue" evidence="1">
    <location>
        <position position="1"/>
    </location>
</feature>